<accession>A0A382EGL9</accession>
<reference evidence="1" key="1">
    <citation type="submission" date="2018-05" db="EMBL/GenBank/DDBJ databases">
        <authorList>
            <person name="Lanie J.A."/>
            <person name="Ng W.-L."/>
            <person name="Kazmierczak K.M."/>
            <person name="Andrzejewski T.M."/>
            <person name="Davidsen T.M."/>
            <person name="Wayne K.J."/>
            <person name="Tettelin H."/>
            <person name="Glass J.I."/>
            <person name="Rusch D."/>
            <person name="Podicherti R."/>
            <person name="Tsui H.-C.T."/>
            <person name="Winkler M.E."/>
        </authorList>
    </citation>
    <scope>NUCLEOTIDE SEQUENCE</scope>
</reference>
<proteinExistence type="predicted"/>
<name>A0A382EGL9_9ZZZZ</name>
<feature type="non-terminal residue" evidence="1">
    <location>
        <position position="35"/>
    </location>
</feature>
<dbReference type="EMBL" id="UINC01044455">
    <property type="protein sequence ID" value="SVB49946.1"/>
    <property type="molecule type" value="Genomic_DNA"/>
</dbReference>
<sequence>MSKAVYTASVVAIADPLEWNSLTDANIALLIDYEN</sequence>
<gene>
    <name evidence="1" type="ORF">METZ01_LOCUS202800</name>
</gene>
<evidence type="ECO:0000313" key="1">
    <source>
        <dbReference type="EMBL" id="SVB49946.1"/>
    </source>
</evidence>
<dbReference type="AlphaFoldDB" id="A0A382EGL9"/>
<protein>
    <submittedName>
        <fullName evidence="1">Uncharacterized protein</fullName>
    </submittedName>
</protein>
<organism evidence="1">
    <name type="scientific">marine metagenome</name>
    <dbReference type="NCBI Taxonomy" id="408172"/>
    <lineage>
        <taxon>unclassified sequences</taxon>
        <taxon>metagenomes</taxon>
        <taxon>ecological metagenomes</taxon>
    </lineage>
</organism>